<evidence type="ECO:0000313" key="1">
    <source>
        <dbReference type="EMBL" id="ACT94499.1"/>
    </source>
</evidence>
<sequence>MKPRAKSYMLDLSKVKINPNLKSHANDPFVVRKIEEAKRVLKSLKTPIDDIWD</sequence>
<dbReference type="EMBL" id="CP001619">
    <property type="protein sequence ID" value="ACT94499.1"/>
    <property type="molecule type" value="Genomic_DNA"/>
</dbReference>
<proteinExistence type="predicted"/>
<dbReference type="STRING" id="471854.Dfer_3287"/>
<dbReference type="Proteomes" id="UP000002011">
    <property type="component" value="Chromosome"/>
</dbReference>
<reference evidence="1 2" key="1">
    <citation type="journal article" date="2009" name="Stand. Genomic Sci.">
        <title>Complete genome sequence of Dyadobacter fermentans type strain (NS114).</title>
        <authorList>
            <person name="Lang E."/>
            <person name="Lapidus A."/>
            <person name="Chertkov O."/>
            <person name="Brettin T."/>
            <person name="Detter J.C."/>
            <person name="Han C."/>
            <person name="Copeland A."/>
            <person name="Glavina Del Rio T."/>
            <person name="Nolan M."/>
            <person name="Chen F."/>
            <person name="Lucas S."/>
            <person name="Tice H."/>
            <person name="Cheng J.F."/>
            <person name="Land M."/>
            <person name="Hauser L."/>
            <person name="Chang Y.J."/>
            <person name="Jeffries C.D."/>
            <person name="Kopitz M."/>
            <person name="Bruce D."/>
            <person name="Goodwin L."/>
            <person name="Pitluck S."/>
            <person name="Ovchinnikova G."/>
            <person name="Pati A."/>
            <person name="Ivanova N."/>
            <person name="Mavrommatis K."/>
            <person name="Chen A."/>
            <person name="Palaniappan K."/>
            <person name="Chain P."/>
            <person name="Bristow J."/>
            <person name="Eisen J.A."/>
            <person name="Markowitz V."/>
            <person name="Hugenholtz P."/>
            <person name="Goker M."/>
            <person name="Rohde M."/>
            <person name="Kyrpides N.C."/>
            <person name="Klenk H.P."/>
        </authorList>
    </citation>
    <scope>NUCLEOTIDE SEQUENCE [LARGE SCALE GENOMIC DNA]</scope>
    <source>
        <strain evidence="2">ATCC 700827 / DSM 18053 / CIP 107007 / KCTC 52180 / NS114</strain>
    </source>
</reference>
<dbReference type="RefSeq" id="WP_015812744.1">
    <property type="nucleotide sequence ID" value="NC_013037.1"/>
</dbReference>
<name>C6VRX8_DYAFD</name>
<organism evidence="1 2">
    <name type="scientific">Dyadobacter fermentans (strain ATCC 700827 / DSM 18053 / CIP 107007 / KCTC 52180 / NS114)</name>
    <dbReference type="NCBI Taxonomy" id="471854"/>
    <lineage>
        <taxon>Bacteria</taxon>
        <taxon>Pseudomonadati</taxon>
        <taxon>Bacteroidota</taxon>
        <taxon>Cytophagia</taxon>
        <taxon>Cytophagales</taxon>
        <taxon>Spirosomataceae</taxon>
        <taxon>Dyadobacter</taxon>
    </lineage>
</organism>
<dbReference type="HOGENOM" id="CLU_3061004_0_0_10"/>
<dbReference type="AlphaFoldDB" id="C6VRX8"/>
<gene>
    <name evidence="1" type="ordered locus">Dfer_3287</name>
</gene>
<dbReference type="KEGG" id="dfe:Dfer_3287"/>
<accession>C6VRX8</accession>
<protein>
    <submittedName>
        <fullName evidence="1">Uncharacterized protein</fullName>
    </submittedName>
</protein>
<evidence type="ECO:0000313" key="2">
    <source>
        <dbReference type="Proteomes" id="UP000002011"/>
    </source>
</evidence>
<keyword evidence="2" id="KW-1185">Reference proteome</keyword>